<dbReference type="SMART" id="SM00382">
    <property type="entry name" value="AAA"/>
    <property type="match status" value="1"/>
</dbReference>
<evidence type="ECO:0000256" key="5">
    <source>
        <dbReference type="ARBA" id="ARBA00023125"/>
    </source>
</evidence>
<evidence type="ECO:0000313" key="9">
    <source>
        <dbReference type="EMBL" id="KAF2484951.1"/>
    </source>
</evidence>
<evidence type="ECO:0000256" key="4">
    <source>
        <dbReference type="ARBA" id="ARBA00022705"/>
    </source>
</evidence>
<dbReference type="RefSeq" id="XP_033591520.1">
    <property type="nucleotide sequence ID" value="XM_033730358.1"/>
</dbReference>
<evidence type="ECO:0000256" key="7">
    <source>
        <dbReference type="SAM" id="MobiDB-lite"/>
    </source>
</evidence>
<dbReference type="PANTHER" id="PTHR12087:SF0">
    <property type="entry name" value="ORIGIN RECOGNITION COMPLEX SUBUNIT 4"/>
    <property type="match status" value="1"/>
</dbReference>
<dbReference type="EMBL" id="MU001633">
    <property type="protein sequence ID" value="KAF2484951.1"/>
    <property type="molecule type" value="Genomic_DNA"/>
</dbReference>
<sequence>QADEDESAGGGAASSHKKRQRVATAKALSYEAVRGEKKQPKDTVRRRLDLSDKKKVEPARELPSKQHEATDPMDVDEQEGADLMEIDDEEIVATPRRPAQREPVRSVPSTKAKARIDVVSMPALQDVAFSDEHLRLIQHIVADKLTWNRPTRLCNLADEHAKVSSLITQTVTAGESNSMLVIGARGSGKTTLLNDILRQQLVDHADEFHVVRLNGFIHTDDKIALREIWRQLGREMDLDEEEGASKNYADTMTRLLALLSHPAEHGTDQPGQVTKSVIFILDEFELFANHPRQTLLYNLFDIAQSRKAPIAVLGLTTRIDVAESLEKRVKSRFSHRYVHLGMAKSFAAFQESCQAAVVIDYGDLSVEEKQTLGLKSEIKEKLSKALTKDEENPVTNWNAVIEALFANDDFTNHLKRLYYTTKSVPEFQTSLLLPLATLPINPSPNSHTLLAHLLKSYQGNPLLAPDSKLTLLPTLSTLQLALLISAARLTAIHALNLVPFPQVYEEYKVLASKAKLQASAAGVLGPGASARVWGKEVARGAWEGLVEVGLVLEEGGGGEGGARVDVGLEEIGACEGVELGGWGRWCKEI</sequence>
<evidence type="ECO:0000256" key="6">
    <source>
        <dbReference type="ARBA" id="ARBA00023242"/>
    </source>
</evidence>
<dbReference type="Proteomes" id="UP000799767">
    <property type="component" value="Unassembled WGS sequence"/>
</dbReference>
<gene>
    <name evidence="9" type="ORF">BDY17DRAFT_240277</name>
</gene>
<keyword evidence="4" id="KW-0235">DNA replication</keyword>
<comment type="similarity">
    <text evidence="2">Belongs to the ORC4 family.</text>
</comment>
<evidence type="ECO:0000256" key="1">
    <source>
        <dbReference type="ARBA" id="ARBA00004123"/>
    </source>
</evidence>
<dbReference type="InterPro" id="IPR041664">
    <property type="entry name" value="AAA_16"/>
</dbReference>
<evidence type="ECO:0000256" key="3">
    <source>
        <dbReference type="ARBA" id="ARBA00019083"/>
    </source>
</evidence>
<dbReference type="InterPro" id="IPR003593">
    <property type="entry name" value="AAA+_ATPase"/>
</dbReference>
<dbReference type="InterPro" id="IPR027417">
    <property type="entry name" value="P-loop_NTPase"/>
</dbReference>
<dbReference type="GO" id="GO:0005664">
    <property type="term" value="C:nuclear origin of replication recognition complex"/>
    <property type="evidence" value="ECO:0007669"/>
    <property type="project" value="TreeGrafter"/>
</dbReference>
<dbReference type="Pfam" id="PF14629">
    <property type="entry name" value="ORC4_C"/>
    <property type="match status" value="1"/>
</dbReference>
<dbReference type="InterPro" id="IPR016527">
    <property type="entry name" value="ORC4"/>
</dbReference>
<keyword evidence="5" id="KW-0238">DNA-binding</keyword>
<keyword evidence="10" id="KW-1185">Reference proteome</keyword>
<dbReference type="Pfam" id="PF13191">
    <property type="entry name" value="AAA_16"/>
    <property type="match status" value="1"/>
</dbReference>
<feature type="non-terminal residue" evidence="9">
    <location>
        <position position="589"/>
    </location>
</feature>
<dbReference type="Gene3D" id="3.40.50.300">
    <property type="entry name" value="P-loop containing nucleotide triphosphate hydrolases"/>
    <property type="match status" value="1"/>
</dbReference>
<dbReference type="InterPro" id="IPR032705">
    <property type="entry name" value="ORC4_C"/>
</dbReference>
<name>A0A6A6PYY0_9PEZI</name>
<dbReference type="PANTHER" id="PTHR12087">
    <property type="entry name" value="ORIGIN RECOGNITION COMPLEX SUBUNIT 4"/>
    <property type="match status" value="1"/>
</dbReference>
<feature type="region of interest" description="Disordered" evidence="7">
    <location>
        <begin position="1"/>
        <end position="75"/>
    </location>
</feature>
<reference evidence="9" key="1">
    <citation type="journal article" date="2020" name="Stud. Mycol.">
        <title>101 Dothideomycetes genomes: a test case for predicting lifestyles and emergence of pathogens.</title>
        <authorList>
            <person name="Haridas S."/>
            <person name="Albert R."/>
            <person name="Binder M."/>
            <person name="Bloem J."/>
            <person name="Labutti K."/>
            <person name="Salamov A."/>
            <person name="Andreopoulos B."/>
            <person name="Baker S."/>
            <person name="Barry K."/>
            <person name="Bills G."/>
            <person name="Bluhm B."/>
            <person name="Cannon C."/>
            <person name="Castanera R."/>
            <person name="Culley D."/>
            <person name="Daum C."/>
            <person name="Ezra D."/>
            <person name="Gonzalez J."/>
            <person name="Henrissat B."/>
            <person name="Kuo A."/>
            <person name="Liang C."/>
            <person name="Lipzen A."/>
            <person name="Lutzoni F."/>
            <person name="Magnuson J."/>
            <person name="Mondo S."/>
            <person name="Nolan M."/>
            <person name="Ohm R."/>
            <person name="Pangilinan J."/>
            <person name="Park H.-J."/>
            <person name="Ramirez L."/>
            <person name="Alfaro M."/>
            <person name="Sun H."/>
            <person name="Tritt A."/>
            <person name="Yoshinaga Y."/>
            <person name="Zwiers L.-H."/>
            <person name="Turgeon B."/>
            <person name="Goodwin S."/>
            <person name="Spatafora J."/>
            <person name="Crous P."/>
            <person name="Grigoriev I."/>
        </authorList>
    </citation>
    <scope>NUCLEOTIDE SEQUENCE</scope>
    <source>
        <strain evidence="9">CBS 113389</strain>
    </source>
</reference>
<dbReference type="SUPFAM" id="SSF52540">
    <property type="entry name" value="P-loop containing nucleoside triphosphate hydrolases"/>
    <property type="match status" value="1"/>
</dbReference>
<evidence type="ECO:0000256" key="2">
    <source>
        <dbReference type="ARBA" id="ARBA00005334"/>
    </source>
</evidence>
<dbReference type="FunFam" id="3.40.50.300:FF:001597">
    <property type="entry name" value="Origin recognition complex subunit Orc4"/>
    <property type="match status" value="1"/>
</dbReference>
<evidence type="ECO:0000259" key="8">
    <source>
        <dbReference type="SMART" id="SM00382"/>
    </source>
</evidence>
<evidence type="ECO:0000313" key="10">
    <source>
        <dbReference type="Proteomes" id="UP000799767"/>
    </source>
</evidence>
<protein>
    <recommendedName>
        <fullName evidence="3">Origin recognition complex subunit 4</fullName>
    </recommendedName>
</protein>
<dbReference type="OrthoDB" id="343623at2759"/>
<accession>A0A6A6PYY0</accession>
<proteinExistence type="inferred from homology"/>
<feature type="domain" description="AAA+ ATPase" evidence="8">
    <location>
        <begin position="175"/>
        <end position="343"/>
    </location>
</feature>
<keyword evidence="6" id="KW-0539">Nucleus</keyword>
<dbReference type="GeneID" id="54471360"/>
<organism evidence="9 10">
    <name type="scientific">Neohortaea acidophila</name>
    <dbReference type="NCBI Taxonomy" id="245834"/>
    <lineage>
        <taxon>Eukaryota</taxon>
        <taxon>Fungi</taxon>
        <taxon>Dikarya</taxon>
        <taxon>Ascomycota</taxon>
        <taxon>Pezizomycotina</taxon>
        <taxon>Dothideomycetes</taxon>
        <taxon>Dothideomycetidae</taxon>
        <taxon>Mycosphaerellales</taxon>
        <taxon>Teratosphaeriaceae</taxon>
        <taxon>Neohortaea</taxon>
    </lineage>
</organism>
<comment type="subcellular location">
    <subcellularLocation>
        <location evidence="1">Nucleus</location>
    </subcellularLocation>
</comment>
<dbReference type="AlphaFoldDB" id="A0A6A6PYY0"/>
<feature type="non-terminal residue" evidence="9">
    <location>
        <position position="1"/>
    </location>
</feature>
<feature type="compositionally biased region" description="Basic and acidic residues" evidence="7">
    <location>
        <begin position="33"/>
        <end position="70"/>
    </location>
</feature>
<dbReference type="GO" id="GO:0006270">
    <property type="term" value="P:DNA replication initiation"/>
    <property type="evidence" value="ECO:0007669"/>
    <property type="project" value="TreeGrafter"/>
</dbReference>
<dbReference type="GO" id="GO:0003688">
    <property type="term" value="F:DNA replication origin binding"/>
    <property type="evidence" value="ECO:0007669"/>
    <property type="project" value="TreeGrafter"/>
</dbReference>